<dbReference type="PRINTS" id="PR00081">
    <property type="entry name" value="GDHRDH"/>
</dbReference>
<organism evidence="4 5">
    <name type="scientific">Actinokineospora spheciospongiae</name>
    <dbReference type="NCBI Taxonomy" id="909613"/>
    <lineage>
        <taxon>Bacteria</taxon>
        <taxon>Bacillati</taxon>
        <taxon>Actinomycetota</taxon>
        <taxon>Actinomycetes</taxon>
        <taxon>Pseudonocardiales</taxon>
        <taxon>Pseudonocardiaceae</taxon>
        <taxon>Actinokineospora</taxon>
    </lineage>
</organism>
<evidence type="ECO:0000313" key="5">
    <source>
        <dbReference type="Proteomes" id="UP000019277"/>
    </source>
</evidence>
<keyword evidence="2" id="KW-0560">Oxidoreductase</keyword>
<evidence type="ECO:0000256" key="2">
    <source>
        <dbReference type="ARBA" id="ARBA00023002"/>
    </source>
</evidence>
<comment type="similarity">
    <text evidence="1 3">Belongs to the short-chain dehydrogenases/reductases (SDR) family.</text>
</comment>
<accession>W7J0J4</accession>
<dbReference type="SUPFAM" id="SSF51735">
    <property type="entry name" value="NAD(P)-binding Rossmann-fold domains"/>
    <property type="match status" value="1"/>
</dbReference>
<reference evidence="4 5" key="1">
    <citation type="journal article" date="2014" name="Genome Announc.">
        <title>Draft Genome Sequence of the Antitrypanosomally Active Sponge-Associated Bacterium Actinokineospora sp. Strain EG49.</title>
        <authorList>
            <person name="Harjes J."/>
            <person name="Ryu T."/>
            <person name="Abdelmohsen U.R."/>
            <person name="Moitinho-Silva L."/>
            <person name="Horn H."/>
            <person name="Ravasi T."/>
            <person name="Hentschel U."/>
        </authorList>
    </citation>
    <scope>NUCLEOTIDE SEQUENCE [LARGE SCALE GENOMIC DNA]</scope>
    <source>
        <strain evidence="4 5">EG49</strain>
    </source>
</reference>
<dbReference type="GO" id="GO:0016491">
    <property type="term" value="F:oxidoreductase activity"/>
    <property type="evidence" value="ECO:0007669"/>
    <property type="project" value="UniProtKB-KW"/>
</dbReference>
<dbReference type="Proteomes" id="UP000019277">
    <property type="component" value="Unassembled WGS sequence"/>
</dbReference>
<dbReference type="InterPro" id="IPR020904">
    <property type="entry name" value="Sc_DH/Rdtase_CS"/>
</dbReference>
<dbReference type="InterPro" id="IPR036291">
    <property type="entry name" value="NAD(P)-bd_dom_sf"/>
</dbReference>
<evidence type="ECO:0000256" key="3">
    <source>
        <dbReference type="RuleBase" id="RU000363"/>
    </source>
</evidence>
<comment type="caution">
    <text evidence="4">The sequence shown here is derived from an EMBL/GenBank/DDBJ whole genome shotgun (WGS) entry which is preliminary data.</text>
</comment>
<dbReference type="Gene3D" id="3.40.50.720">
    <property type="entry name" value="NAD(P)-binding Rossmann-like Domain"/>
    <property type="match status" value="1"/>
</dbReference>
<dbReference type="GO" id="GO:0016020">
    <property type="term" value="C:membrane"/>
    <property type="evidence" value="ECO:0007669"/>
    <property type="project" value="TreeGrafter"/>
</dbReference>
<dbReference type="EMBL" id="AYXG01000079">
    <property type="protein sequence ID" value="EWC62456.1"/>
    <property type="molecule type" value="Genomic_DNA"/>
</dbReference>
<dbReference type="PROSITE" id="PS00061">
    <property type="entry name" value="ADH_SHORT"/>
    <property type="match status" value="1"/>
</dbReference>
<accession>A0A8E2WY56</accession>
<gene>
    <name evidence="4" type="ORF">UO65_2274</name>
</gene>
<keyword evidence="5" id="KW-1185">Reference proteome</keyword>
<dbReference type="Pfam" id="PF00106">
    <property type="entry name" value="adh_short"/>
    <property type="match status" value="1"/>
</dbReference>
<name>W7J0J4_9PSEU</name>
<proteinExistence type="inferred from homology"/>
<dbReference type="PATRIC" id="fig|909613.9.peg.2280"/>
<sequence length="242" mass="24217">MSAALITGGSTGVGLALAERLVADGTTVLVCGRDADRLAQAERMLPGLRTTVADLADPAAVDRLATTALALPGLDLLVNNAAVQLDRSWATADRDALAADIAAELGADLAGPLRLTARLLPALAAASSATIVNVTSALGVVPKRSAPVYCAAKAGLIAFSAGLRHQLAVDAPHVRVVDAMLPLVDTAMTEGRGSRKISAGAAADGILGGVRRGRAVVRVGGVGALLAVHRLAPGLAARLVAD</sequence>
<dbReference type="PANTHER" id="PTHR44196">
    <property type="entry name" value="DEHYDROGENASE/REDUCTASE SDR FAMILY MEMBER 7B"/>
    <property type="match status" value="1"/>
</dbReference>
<dbReference type="PRINTS" id="PR00080">
    <property type="entry name" value="SDRFAMILY"/>
</dbReference>
<dbReference type="AlphaFoldDB" id="W7J0J4"/>
<dbReference type="eggNOG" id="COG3967">
    <property type="taxonomic scope" value="Bacteria"/>
</dbReference>
<dbReference type="RefSeq" id="WP_035281422.1">
    <property type="nucleotide sequence ID" value="NZ_AYXG01000079.1"/>
</dbReference>
<evidence type="ECO:0000313" key="4">
    <source>
        <dbReference type="EMBL" id="EWC62456.1"/>
    </source>
</evidence>
<dbReference type="OrthoDB" id="3212478at2"/>
<protein>
    <submittedName>
        <fullName evidence="4">Short-chain dehydrodenase</fullName>
    </submittedName>
</protein>
<dbReference type="InterPro" id="IPR002347">
    <property type="entry name" value="SDR_fam"/>
</dbReference>
<dbReference type="STRING" id="909613.UO65_2274"/>
<dbReference type="PANTHER" id="PTHR44196:SF1">
    <property type="entry name" value="DEHYDROGENASE_REDUCTASE SDR FAMILY MEMBER 7B"/>
    <property type="match status" value="1"/>
</dbReference>
<evidence type="ECO:0000256" key="1">
    <source>
        <dbReference type="ARBA" id="ARBA00006484"/>
    </source>
</evidence>